<feature type="region of interest" description="Disordered" evidence="2">
    <location>
        <begin position="98"/>
        <end position="119"/>
    </location>
</feature>
<accession>A0ABR2ZVA8</accession>
<organism evidence="3 4">
    <name type="scientific">Marasmius tenuissimus</name>
    <dbReference type="NCBI Taxonomy" id="585030"/>
    <lineage>
        <taxon>Eukaryota</taxon>
        <taxon>Fungi</taxon>
        <taxon>Dikarya</taxon>
        <taxon>Basidiomycota</taxon>
        <taxon>Agaricomycotina</taxon>
        <taxon>Agaricomycetes</taxon>
        <taxon>Agaricomycetidae</taxon>
        <taxon>Agaricales</taxon>
        <taxon>Marasmiineae</taxon>
        <taxon>Marasmiaceae</taxon>
        <taxon>Marasmius</taxon>
    </lineage>
</organism>
<protein>
    <recommendedName>
        <fullName evidence="5">F-box domain-containing protein</fullName>
    </recommendedName>
</protein>
<dbReference type="Proteomes" id="UP001437256">
    <property type="component" value="Unassembled WGS sequence"/>
</dbReference>
<evidence type="ECO:0008006" key="5">
    <source>
        <dbReference type="Google" id="ProtNLM"/>
    </source>
</evidence>
<gene>
    <name evidence="3" type="ORF">AAF712_007403</name>
</gene>
<evidence type="ECO:0000256" key="2">
    <source>
        <dbReference type="SAM" id="MobiDB-lite"/>
    </source>
</evidence>
<reference evidence="3 4" key="1">
    <citation type="submission" date="2024-05" db="EMBL/GenBank/DDBJ databases">
        <title>A draft genome resource for the thread blight pathogen Marasmius tenuissimus strain MS-2.</title>
        <authorList>
            <person name="Yulfo-Soto G.E."/>
            <person name="Baruah I.K."/>
            <person name="Amoako-Attah I."/>
            <person name="Bukari Y."/>
            <person name="Meinhardt L.W."/>
            <person name="Bailey B.A."/>
            <person name="Cohen S.P."/>
        </authorList>
    </citation>
    <scope>NUCLEOTIDE SEQUENCE [LARGE SCALE GENOMIC DNA]</scope>
    <source>
        <strain evidence="3 4">MS-2</strain>
    </source>
</reference>
<proteinExistence type="predicted"/>
<dbReference type="EMBL" id="JBBXMP010000045">
    <property type="protein sequence ID" value="KAL0065625.1"/>
    <property type="molecule type" value="Genomic_DNA"/>
</dbReference>
<keyword evidence="4" id="KW-1185">Reference proteome</keyword>
<evidence type="ECO:0000256" key="1">
    <source>
        <dbReference type="SAM" id="Coils"/>
    </source>
</evidence>
<sequence>MCVKAKTLTAAEFARLSTSNEPPSSFACEMLRPRYAQTIKTLEILDSQIEKLREERARLKEQSRLYASILHPIRNLPPEILTEIFRICTASHTKELVQDDVEGGDSSPGSLNTRKAPSVDPVDVPWRKLEGQLSNQRLASLEYNLMLQLERSRTQPLTIVYDTGMGPRSTVVGVLPLLLKFHSQWEDVSLKGNVRVFRYLHPYRGRFPKLKTLRLGIMGDEESDVTGAFDDLPSLERLTLVDDVEYLLRSEDQLPWKQVMHYASRESPALLTDVGEQFRILPRLVNIRTCVIESLVDANFDAAVDVPRLEPHLNLRFLHTLVLSQIEDDRAIKLLFDWLILPALRVLRLPQSFDCPRALVDFLDRSSCQLEELVVTDAHSCFLDTLDDFMQVFEVSSLQSLHTLGFGCVQLVSLHVARDASDRIFNALIPAENSPEQTLLPNLQRLILVGPLMEWSEEVLLKMVTARRQCRVTVEGAGIPRRLEELVFVGFADEKKEYLGPGYRTPLKKSGLDKIADLCADGLVFRTISGVDWYEV</sequence>
<evidence type="ECO:0000313" key="3">
    <source>
        <dbReference type="EMBL" id="KAL0065625.1"/>
    </source>
</evidence>
<name>A0ABR2ZVA8_9AGAR</name>
<evidence type="ECO:0000313" key="4">
    <source>
        <dbReference type="Proteomes" id="UP001437256"/>
    </source>
</evidence>
<comment type="caution">
    <text evidence="3">The sequence shown here is derived from an EMBL/GenBank/DDBJ whole genome shotgun (WGS) entry which is preliminary data.</text>
</comment>
<keyword evidence="1" id="KW-0175">Coiled coil</keyword>
<feature type="coiled-coil region" evidence="1">
    <location>
        <begin position="35"/>
        <end position="69"/>
    </location>
</feature>